<proteinExistence type="predicted"/>
<dbReference type="RefSeq" id="WP_173261174.1">
    <property type="nucleotide sequence ID" value="NZ_BLLG01000001.1"/>
</dbReference>
<name>A0A6A0AN31_9ACTN</name>
<dbReference type="Gene3D" id="1.10.260.40">
    <property type="entry name" value="lambda repressor-like DNA-binding domains"/>
    <property type="match status" value="1"/>
</dbReference>
<organism evidence="1 2">
    <name type="scientific">Streptomyces pacificus</name>
    <dbReference type="NCBI Taxonomy" id="2705029"/>
    <lineage>
        <taxon>Bacteria</taxon>
        <taxon>Bacillati</taxon>
        <taxon>Actinomycetota</taxon>
        <taxon>Actinomycetes</taxon>
        <taxon>Kitasatosporales</taxon>
        <taxon>Streptomycetaceae</taxon>
        <taxon>Streptomyces</taxon>
    </lineage>
</organism>
<sequence length="169" mass="18266">MDLQWDRLGKALQAARLALKPKLKQDELAVELGVGRSVIQLIEGGHQYTKPTPTIRAFARRVGWTEDSVDRVLAGGAPSLADEPAPSAPEISGLPGRVQYELRQDGELVDTVVIRLPGGGSAVVIVKDQPGATPEQQQQNLDAWLQAQARLQALDYSETGHAQADRKNS</sequence>
<gene>
    <name evidence="1" type="ORF">SCWH03_05700</name>
</gene>
<dbReference type="GO" id="GO:0003677">
    <property type="term" value="F:DNA binding"/>
    <property type="evidence" value="ECO:0007669"/>
    <property type="project" value="InterPro"/>
</dbReference>
<reference evidence="1 2" key="1">
    <citation type="submission" date="2020-02" db="EMBL/GenBank/DDBJ databases">
        <title>Whole Genome Shotgun Sequence of Streptomyces sp. strain CWH03.</title>
        <authorList>
            <person name="Dohra H."/>
            <person name="Kodani S."/>
            <person name="Yamamura H."/>
        </authorList>
    </citation>
    <scope>NUCLEOTIDE SEQUENCE [LARGE SCALE GENOMIC DNA]</scope>
    <source>
        <strain evidence="1 2">CWH03</strain>
    </source>
</reference>
<dbReference type="InterPro" id="IPR001387">
    <property type="entry name" value="Cro/C1-type_HTH"/>
</dbReference>
<dbReference type="AlphaFoldDB" id="A0A6A0AN31"/>
<keyword evidence="2" id="KW-1185">Reference proteome</keyword>
<dbReference type="EMBL" id="BLLG01000001">
    <property type="protein sequence ID" value="GFH34356.1"/>
    <property type="molecule type" value="Genomic_DNA"/>
</dbReference>
<protein>
    <submittedName>
        <fullName evidence="1">Transcriptional regulator</fullName>
    </submittedName>
</protein>
<evidence type="ECO:0000313" key="2">
    <source>
        <dbReference type="Proteomes" id="UP000484988"/>
    </source>
</evidence>
<dbReference type="CDD" id="cd00093">
    <property type="entry name" value="HTH_XRE"/>
    <property type="match status" value="1"/>
</dbReference>
<accession>A0A6A0AN31</accession>
<evidence type="ECO:0000313" key="1">
    <source>
        <dbReference type="EMBL" id="GFH34356.1"/>
    </source>
</evidence>
<dbReference type="Proteomes" id="UP000484988">
    <property type="component" value="Unassembled WGS sequence"/>
</dbReference>
<dbReference type="SUPFAM" id="SSF47413">
    <property type="entry name" value="lambda repressor-like DNA-binding domains"/>
    <property type="match status" value="1"/>
</dbReference>
<dbReference type="InterPro" id="IPR010982">
    <property type="entry name" value="Lambda_DNA-bd_dom_sf"/>
</dbReference>
<comment type="caution">
    <text evidence="1">The sequence shown here is derived from an EMBL/GenBank/DDBJ whole genome shotgun (WGS) entry which is preliminary data.</text>
</comment>